<dbReference type="CDD" id="cd19088">
    <property type="entry name" value="AKR_AKR13B1"/>
    <property type="match status" value="1"/>
</dbReference>
<evidence type="ECO:0000259" key="2">
    <source>
        <dbReference type="Pfam" id="PF00248"/>
    </source>
</evidence>
<dbReference type="SUPFAM" id="SSF51430">
    <property type="entry name" value="NAD(P)-linked oxidoreductase"/>
    <property type="match status" value="1"/>
</dbReference>
<accession>A0A8J3J3A3</accession>
<gene>
    <name evidence="3" type="ORF">Aru02nite_20660</name>
</gene>
<keyword evidence="1" id="KW-0560">Oxidoreductase</keyword>
<dbReference type="InterPro" id="IPR020471">
    <property type="entry name" value="AKR"/>
</dbReference>
<evidence type="ECO:0000313" key="4">
    <source>
        <dbReference type="Proteomes" id="UP000612808"/>
    </source>
</evidence>
<proteinExistence type="predicted"/>
<dbReference type="Proteomes" id="UP000612808">
    <property type="component" value="Unassembled WGS sequence"/>
</dbReference>
<reference evidence="3" key="1">
    <citation type="submission" date="2021-01" db="EMBL/GenBank/DDBJ databases">
        <title>Whole genome shotgun sequence of Actinocatenispora rupis NBRC 107355.</title>
        <authorList>
            <person name="Komaki H."/>
            <person name="Tamura T."/>
        </authorList>
    </citation>
    <scope>NUCLEOTIDE SEQUENCE</scope>
    <source>
        <strain evidence="3">NBRC 107355</strain>
    </source>
</reference>
<dbReference type="Pfam" id="PF00248">
    <property type="entry name" value="Aldo_ket_red"/>
    <property type="match status" value="1"/>
</dbReference>
<dbReference type="NCBIfam" id="NF007695">
    <property type="entry name" value="PRK10376.1"/>
    <property type="match status" value="1"/>
</dbReference>
<dbReference type="GO" id="GO:0016491">
    <property type="term" value="F:oxidoreductase activity"/>
    <property type="evidence" value="ECO:0007669"/>
    <property type="project" value="UniProtKB-KW"/>
</dbReference>
<protein>
    <submittedName>
        <fullName evidence="3">Oxidoreductase</fullName>
    </submittedName>
</protein>
<dbReference type="EMBL" id="BOMB01000011">
    <property type="protein sequence ID" value="GID11177.1"/>
    <property type="molecule type" value="Genomic_DNA"/>
</dbReference>
<organism evidence="3 4">
    <name type="scientific">Actinocatenispora rupis</name>
    <dbReference type="NCBI Taxonomy" id="519421"/>
    <lineage>
        <taxon>Bacteria</taxon>
        <taxon>Bacillati</taxon>
        <taxon>Actinomycetota</taxon>
        <taxon>Actinomycetes</taxon>
        <taxon>Micromonosporales</taxon>
        <taxon>Micromonosporaceae</taxon>
        <taxon>Actinocatenispora</taxon>
    </lineage>
</organism>
<feature type="domain" description="NADP-dependent oxidoreductase" evidence="2">
    <location>
        <begin position="14"/>
        <end position="273"/>
    </location>
</feature>
<dbReference type="GO" id="GO:0005737">
    <property type="term" value="C:cytoplasm"/>
    <property type="evidence" value="ECO:0007669"/>
    <property type="project" value="TreeGrafter"/>
</dbReference>
<dbReference type="PANTHER" id="PTHR43625">
    <property type="entry name" value="AFLATOXIN B1 ALDEHYDE REDUCTASE"/>
    <property type="match status" value="1"/>
</dbReference>
<dbReference type="InterPro" id="IPR023210">
    <property type="entry name" value="NADP_OxRdtase_dom"/>
</dbReference>
<keyword evidence="4" id="KW-1185">Reference proteome</keyword>
<dbReference type="Gene3D" id="3.20.20.100">
    <property type="entry name" value="NADP-dependent oxidoreductase domain"/>
    <property type="match status" value="1"/>
</dbReference>
<sequence length="275" mass="28780">MTNEFRLGDLTVRRMGFGAMRTPMADRETALAVLRTAVESGVDHIDTADFYRWNGQAANELIGAALRPYRKGLVIATKVGPIPGRPNGFPREGTIDDLVPSVERNLRELGRDHLDLVYLRVGGIDGPPDESVADRFAVLAGLRERGLVRHLGLSNVHAGHLAEARAIAPVVAVQNEFHVADRSDDAVLAACAAAGIAYVPYFPLGGGRTSIGSAAVSAVAARHGATAAQVALAWLLARSPVVLAIPGTSSPAHLAENLAAADLVLTGADLARLAG</sequence>
<dbReference type="RefSeq" id="WP_203657066.1">
    <property type="nucleotide sequence ID" value="NZ_BAAAZM010000032.1"/>
</dbReference>
<dbReference type="PRINTS" id="PR00069">
    <property type="entry name" value="ALDKETRDTASE"/>
</dbReference>
<dbReference type="InterPro" id="IPR036812">
    <property type="entry name" value="NAD(P)_OxRdtase_dom_sf"/>
</dbReference>
<evidence type="ECO:0000313" key="3">
    <source>
        <dbReference type="EMBL" id="GID11177.1"/>
    </source>
</evidence>
<evidence type="ECO:0000256" key="1">
    <source>
        <dbReference type="ARBA" id="ARBA00023002"/>
    </source>
</evidence>
<dbReference type="InterPro" id="IPR050791">
    <property type="entry name" value="Aldo-Keto_reductase"/>
</dbReference>
<dbReference type="PANTHER" id="PTHR43625:SF40">
    <property type="entry name" value="ALDO-KETO REDUCTASE YAKC [NADP(+)]"/>
    <property type="match status" value="1"/>
</dbReference>
<dbReference type="AlphaFoldDB" id="A0A8J3J3A3"/>
<comment type="caution">
    <text evidence="3">The sequence shown here is derived from an EMBL/GenBank/DDBJ whole genome shotgun (WGS) entry which is preliminary data.</text>
</comment>
<name>A0A8J3J3A3_9ACTN</name>